<feature type="region of interest" description="Disordered" evidence="1">
    <location>
        <begin position="288"/>
        <end position="307"/>
    </location>
</feature>
<protein>
    <recommendedName>
        <fullName evidence="4">Nucleotidyl transferase AbiEii/AbiGii toxin family protein</fullName>
    </recommendedName>
</protein>
<keyword evidence="3" id="KW-1185">Reference proteome</keyword>
<proteinExistence type="predicted"/>
<evidence type="ECO:0000313" key="2">
    <source>
        <dbReference type="EMBL" id="PXY23991.1"/>
    </source>
</evidence>
<gene>
    <name evidence="2" type="ORF">BA062_27380</name>
</gene>
<organism evidence="2 3">
    <name type="scientific">Prauserella flavalba</name>
    <dbReference type="NCBI Taxonomy" id="1477506"/>
    <lineage>
        <taxon>Bacteria</taxon>
        <taxon>Bacillati</taxon>
        <taxon>Actinomycetota</taxon>
        <taxon>Actinomycetes</taxon>
        <taxon>Pseudonocardiales</taxon>
        <taxon>Pseudonocardiaceae</taxon>
        <taxon>Prauserella</taxon>
    </lineage>
</organism>
<feature type="compositionally biased region" description="Basic and acidic residues" evidence="1">
    <location>
        <begin position="295"/>
        <end position="307"/>
    </location>
</feature>
<accession>A0A318LDB0</accession>
<dbReference type="OrthoDB" id="4084402at2"/>
<dbReference type="InterPro" id="IPR014942">
    <property type="entry name" value="AbiEii"/>
</dbReference>
<dbReference type="RefSeq" id="WP_110341803.1">
    <property type="nucleotide sequence ID" value="NZ_JBHVKT010000004.1"/>
</dbReference>
<evidence type="ECO:0000313" key="3">
    <source>
        <dbReference type="Proteomes" id="UP000247892"/>
    </source>
</evidence>
<comment type="caution">
    <text evidence="2">The sequence shown here is derived from an EMBL/GenBank/DDBJ whole genome shotgun (WGS) entry which is preliminary data.</text>
</comment>
<dbReference type="EMBL" id="MASU01000013">
    <property type="protein sequence ID" value="PXY23991.1"/>
    <property type="molecule type" value="Genomic_DNA"/>
</dbReference>
<sequence>MPYSNPKALQSALNARARSAAREQGIPASQLVNRFLLARLMARVFVHDPQGWVLKGGQALLVRWPDARYSRDVDLYRTHDNGLDDAVRALREAARVDLDDFLRFEFRDVERQWEEAATCRTRFDVYSGTKSSGAVAVDIVANLRPQGEPYRSQLELPFVIDLGDHSAPEIRMWPLEDHVADKIAAMYERHRGYPSSRVKDLVDLVLVALRAELDGATTHAALHAEVDRRRAADVDITLPPQFEIPERASWASGYQAAVRSTPALTKQYPTLQDCEPLMAELVTPLLGPRAPGRWNPDEGRWTELDDR</sequence>
<name>A0A318LDB0_9PSEU</name>
<dbReference type="Proteomes" id="UP000247892">
    <property type="component" value="Unassembled WGS sequence"/>
</dbReference>
<reference evidence="2 3" key="1">
    <citation type="submission" date="2016-07" db="EMBL/GenBank/DDBJ databases">
        <title>Draft genome sequence of Prauserella sp. YIM 121212, isolated from alkaline soil.</title>
        <authorList>
            <person name="Ruckert C."/>
            <person name="Albersmeier A."/>
            <person name="Jiang C.-L."/>
            <person name="Jiang Y."/>
            <person name="Kalinowski J."/>
            <person name="Schneider O."/>
            <person name="Winkler A."/>
            <person name="Zotchev S.B."/>
        </authorList>
    </citation>
    <scope>NUCLEOTIDE SEQUENCE [LARGE SCALE GENOMIC DNA]</scope>
    <source>
        <strain evidence="2 3">YIM 121212</strain>
    </source>
</reference>
<evidence type="ECO:0008006" key="4">
    <source>
        <dbReference type="Google" id="ProtNLM"/>
    </source>
</evidence>
<dbReference type="Pfam" id="PF08843">
    <property type="entry name" value="AbiEii"/>
    <property type="match status" value="1"/>
</dbReference>
<dbReference type="AlphaFoldDB" id="A0A318LDB0"/>
<evidence type="ECO:0000256" key="1">
    <source>
        <dbReference type="SAM" id="MobiDB-lite"/>
    </source>
</evidence>